<organism evidence="1 2">
    <name type="scientific">Vibrio ponticus</name>
    <dbReference type="NCBI Taxonomy" id="265668"/>
    <lineage>
        <taxon>Bacteria</taxon>
        <taxon>Pseudomonadati</taxon>
        <taxon>Pseudomonadota</taxon>
        <taxon>Gammaproteobacteria</taxon>
        <taxon>Vibrionales</taxon>
        <taxon>Vibrionaceae</taxon>
        <taxon>Vibrio</taxon>
    </lineage>
</organism>
<sequence length="569" mass="62848">MTNKVIIALLISAALTGCGGDQNEHIALENSPYWLPESAPVTLTPTQIVSLSTRVAAGMTTQQINEMTNLGYINWLDKQFNLPVNNHLQQFESAKATVGGKTPIDGCKFIHYGEHDIREGIWWDSVLYGVDPLRHRAAFALSQILVVSQKDNPVNSRNPQALVAFYDILQRHAFGNYRDLLEEVTLSPSMGAFLSMANSKKHNPKRGTYPDENYAREVMQLFTVGLYQLNPDGSAITDDRGNPIDTYTQTDVQEVARAFSGWTYADKMSNPDGTPMHGHGYVKPMIPLEDKHGTYHDEGEKLILGHTIPAGQSPLQDIQSVLDILFEHNNTGPFLARQLIQRMVTSNPSPEYIARVAGVFDDNGAGERGDLKSVFAAILLDPEALSGSSDTNLHPVAKMKEPILAVAEVMRILGAETHGEFEQDAYSVINNVNQGIHSANSVFNFYSPDFTPSGELMEGNLLAPEFEIMPWAGFIGYQNTIRTYIVRAMQPTRCDDAVYLDLSEYQQAAQSEDVSLLPELINQRFLSGTMSDELRSAIISGAATENNPNNKVMIGLLLVTASPEFLIQR</sequence>
<dbReference type="PANTHER" id="PTHR43737">
    <property type="entry name" value="BLL7424 PROTEIN"/>
    <property type="match status" value="1"/>
</dbReference>
<reference evidence="1 2" key="1">
    <citation type="submission" date="2018-11" db="EMBL/GenBank/DDBJ databases">
        <title>Vibrio ponticus strain CAIM 1751 pathogenic for the snapper Lutjanus guttatus.</title>
        <authorList>
            <person name="Soto-Rodriguez S."/>
            <person name="Lozano-Olvera R."/>
            <person name="Gomez-Gil B."/>
        </authorList>
    </citation>
    <scope>NUCLEOTIDE SEQUENCE [LARGE SCALE GENOMIC DNA]</scope>
    <source>
        <strain evidence="1 2">CAIM 1751</strain>
    </source>
</reference>
<proteinExistence type="predicted"/>
<dbReference type="PANTHER" id="PTHR43737:SF1">
    <property type="entry name" value="DUF1501 DOMAIN-CONTAINING PROTEIN"/>
    <property type="match status" value="1"/>
</dbReference>
<dbReference type="InterPro" id="IPR014917">
    <property type="entry name" value="DUF1800"/>
</dbReference>
<dbReference type="AlphaFoldDB" id="A0A3N3E0N9"/>
<dbReference type="Pfam" id="PF08811">
    <property type="entry name" value="DUF1800"/>
    <property type="match status" value="1"/>
</dbReference>
<protein>
    <submittedName>
        <fullName evidence="1">DUF1800 domain-containing protein</fullName>
    </submittedName>
</protein>
<evidence type="ECO:0000313" key="1">
    <source>
        <dbReference type="EMBL" id="ROV60313.1"/>
    </source>
</evidence>
<comment type="caution">
    <text evidence="1">The sequence shown here is derived from an EMBL/GenBank/DDBJ whole genome shotgun (WGS) entry which is preliminary data.</text>
</comment>
<dbReference type="RefSeq" id="WP_123781933.1">
    <property type="nucleotide sequence ID" value="NZ_RKIK01000023.1"/>
</dbReference>
<dbReference type="EMBL" id="RKIK01000023">
    <property type="protein sequence ID" value="ROV60313.1"/>
    <property type="molecule type" value="Genomic_DNA"/>
</dbReference>
<dbReference type="Proteomes" id="UP000278792">
    <property type="component" value="Unassembled WGS sequence"/>
</dbReference>
<accession>A0A3N3E0N9</accession>
<dbReference type="PROSITE" id="PS51257">
    <property type="entry name" value="PROKAR_LIPOPROTEIN"/>
    <property type="match status" value="1"/>
</dbReference>
<gene>
    <name evidence="1" type="ORF">EGH82_09735</name>
</gene>
<name>A0A3N3E0N9_9VIBR</name>
<evidence type="ECO:0000313" key="2">
    <source>
        <dbReference type="Proteomes" id="UP000278792"/>
    </source>
</evidence>